<reference evidence="1" key="1">
    <citation type="journal article" date="2015" name="Proc. Natl. Acad. Sci. U.S.A.">
        <title>Networks of energetic and metabolic interactions define dynamics in microbial communities.</title>
        <authorList>
            <person name="Embree M."/>
            <person name="Liu J.K."/>
            <person name="Al-Bassam M.M."/>
            <person name="Zengler K."/>
        </authorList>
    </citation>
    <scope>NUCLEOTIDE SEQUENCE</scope>
</reference>
<organism evidence="1">
    <name type="scientific">hydrocarbon metagenome</name>
    <dbReference type="NCBI Taxonomy" id="938273"/>
    <lineage>
        <taxon>unclassified sequences</taxon>
        <taxon>metagenomes</taxon>
        <taxon>ecological metagenomes</taxon>
    </lineage>
</organism>
<name>A0A0W8F3Z5_9ZZZZ</name>
<accession>A0A0W8F3Z5</accession>
<dbReference type="InterPro" id="IPR036304">
    <property type="entry name" value="MTH1184"/>
</dbReference>
<comment type="caution">
    <text evidence="1">The sequence shown here is derived from an EMBL/GenBank/DDBJ whole genome shotgun (WGS) entry which is preliminary data.</text>
</comment>
<protein>
    <recommendedName>
        <fullName evidence="2">DUF1922 domain-containing protein</fullName>
    </recommendedName>
</protein>
<gene>
    <name evidence="1" type="ORF">ASZ90_015051</name>
</gene>
<dbReference type="SUPFAM" id="SSF57821">
    <property type="entry name" value="Hypothetical protein MTH1184"/>
    <property type="match status" value="1"/>
</dbReference>
<dbReference type="Gene3D" id="3.90.820.10">
    <property type="entry name" value="Structural Genomics, Unknown Function 30-nov-00 1gh9 Mol_id"/>
    <property type="match status" value="1"/>
</dbReference>
<proteinExistence type="predicted"/>
<evidence type="ECO:0008006" key="2">
    <source>
        <dbReference type="Google" id="ProtNLM"/>
    </source>
</evidence>
<dbReference type="EMBL" id="LNQE01001568">
    <property type="protein sequence ID" value="KUG15298.1"/>
    <property type="molecule type" value="Genomic_DNA"/>
</dbReference>
<evidence type="ECO:0000313" key="1">
    <source>
        <dbReference type="EMBL" id="KUG15298.1"/>
    </source>
</evidence>
<dbReference type="AlphaFoldDB" id="A0A0W8F3Z5"/>
<sequence length="88" mass="10465">MYLIIRCPGCRTFSYVDRYQQWKLCPRCGETIGVRQAPAYLEVEDYAVAEQVIRQLERFLDSAKKKDLSPDELAALRQQYAEWVRYRV</sequence>